<organism evidence="6 7">
    <name type="scientific">Pleurodeles waltl</name>
    <name type="common">Iberian ribbed newt</name>
    <dbReference type="NCBI Taxonomy" id="8319"/>
    <lineage>
        <taxon>Eukaryota</taxon>
        <taxon>Metazoa</taxon>
        <taxon>Chordata</taxon>
        <taxon>Craniata</taxon>
        <taxon>Vertebrata</taxon>
        <taxon>Euteleostomi</taxon>
        <taxon>Amphibia</taxon>
        <taxon>Batrachia</taxon>
        <taxon>Caudata</taxon>
        <taxon>Salamandroidea</taxon>
        <taxon>Salamandridae</taxon>
        <taxon>Pleurodelinae</taxon>
        <taxon>Pleurodeles</taxon>
    </lineage>
</organism>
<name>A0AAV7RGK2_PLEWA</name>
<accession>A0AAV7RGK2</accession>
<feature type="compositionally biased region" description="Basic and acidic residues" evidence="4">
    <location>
        <begin position="1"/>
        <end position="10"/>
    </location>
</feature>
<evidence type="ECO:0000256" key="2">
    <source>
        <dbReference type="ARBA" id="ARBA00023054"/>
    </source>
</evidence>
<gene>
    <name evidence="6" type="ORF">NDU88_004215</name>
</gene>
<evidence type="ECO:0000256" key="3">
    <source>
        <dbReference type="SAM" id="Coils"/>
    </source>
</evidence>
<dbReference type="GO" id="GO:0005200">
    <property type="term" value="F:structural constituent of cytoskeleton"/>
    <property type="evidence" value="ECO:0007669"/>
    <property type="project" value="TreeGrafter"/>
</dbReference>
<dbReference type="InterPro" id="IPR039008">
    <property type="entry name" value="IF_rod_dom"/>
</dbReference>
<keyword evidence="1" id="KW-0403">Intermediate filament</keyword>
<evidence type="ECO:0000313" key="6">
    <source>
        <dbReference type="EMBL" id="KAJ1151434.1"/>
    </source>
</evidence>
<dbReference type="GO" id="GO:0045109">
    <property type="term" value="P:intermediate filament organization"/>
    <property type="evidence" value="ECO:0007669"/>
    <property type="project" value="TreeGrafter"/>
</dbReference>
<protein>
    <recommendedName>
        <fullName evidence="5">IF rod domain-containing protein</fullName>
    </recommendedName>
</protein>
<comment type="caution">
    <text evidence="6">The sequence shown here is derived from an EMBL/GenBank/DDBJ whole genome shotgun (WGS) entry which is preliminary data.</text>
</comment>
<feature type="compositionally biased region" description="Low complexity" evidence="4">
    <location>
        <begin position="32"/>
        <end position="59"/>
    </location>
</feature>
<feature type="coiled-coil region" evidence="3">
    <location>
        <begin position="102"/>
        <end position="241"/>
    </location>
</feature>
<dbReference type="FunFam" id="1.20.5.1160:FF:000001">
    <property type="entry name" value="Keratin type II"/>
    <property type="match status" value="1"/>
</dbReference>
<feature type="coiled-coil region" evidence="3">
    <location>
        <begin position="313"/>
        <end position="379"/>
    </location>
</feature>
<dbReference type="Gene3D" id="1.20.5.170">
    <property type="match status" value="1"/>
</dbReference>
<keyword evidence="2 3" id="KW-0175">Coiled coil</keyword>
<keyword evidence="7" id="KW-1185">Reference proteome</keyword>
<evidence type="ECO:0000259" key="5">
    <source>
        <dbReference type="PROSITE" id="PS51842"/>
    </source>
</evidence>
<dbReference type="SUPFAM" id="SSF64593">
    <property type="entry name" value="Intermediate filament protein, coiled coil region"/>
    <property type="match status" value="2"/>
</dbReference>
<sequence length="451" mass="51090">MSSYRRHFEDFSSSSVVRLRVCSPSPPRRPRSASFGRSSRGQSLASAPRASRRSTAGSRRPFSASMANLCFGPALGAVVDLEAASAANQEFLSTRISEKREMVGLNDRLAKYIEKARDLEQQNKSLEAEIETLQNRYTRPSGLRALYEEQLRDLHRTAEQIKVQRDMSLAAKTGVADQLESIKKRFEDAVEERKKAEKDIDAFRPDVDAATAGRITLEKQLESLEAEIVFLQRVHTEEIEDLMQQIYSATTSVDIAFSIPDLAASLRDIQSEYEGIAAKNLQEVDEWYKTKFVDFNQASTKHAENVRRFREEMGDCKRSIKCKELELEALKNKNAALEAQIKDAQEKNNVEIEELQDKIKKLQEDLKTMKEKIALHLREYQSLLNVKMALDVEIATYRKLIEGEDSRLSTSVSAHHLLSRMTGCHGEASTIQSISKEQALEVTERKTLLIS</sequence>
<dbReference type="GO" id="GO:0005882">
    <property type="term" value="C:intermediate filament"/>
    <property type="evidence" value="ECO:0007669"/>
    <property type="project" value="UniProtKB-KW"/>
</dbReference>
<proteinExistence type="predicted"/>
<dbReference type="PROSITE" id="PS51842">
    <property type="entry name" value="IF_ROD_2"/>
    <property type="match status" value="1"/>
</dbReference>
<dbReference type="GO" id="GO:0005737">
    <property type="term" value="C:cytoplasm"/>
    <property type="evidence" value="ECO:0007669"/>
    <property type="project" value="TreeGrafter"/>
</dbReference>
<dbReference type="InterPro" id="IPR006821">
    <property type="entry name" value="Intermed_filament_DNA-bd"/>
</dbReference>
<dbReference type="PANTHER" id="PTHR45652:SF11">
    <property type="entry name" value="NOTOCHORD GRANULAR SURFACE"/>
    <property type="match status" value="1"/>
</dbReference>
<dbReference type="SMART" id="SM01391">
    <property type="entry name" value="Filament"/>
    <property type="match status" value="1"/>
</dbReference>
<dbReference type="InterPro" id="IPR050405">
    <property type="entry name" value="Intermediate_filament"/>
</dbReference>
<dbReference type="SUPFAM" id="SSF90257">
    <property type="entry name" value="Myosin rod fragments"/>
    <property type="match status" value="1"/>
</dbReference>
<reference evidence="6" key="1">
    <citation type="journal article" date="2022" name="bioRxiv">
        <title>Sequencing and chromosome-scale assembly of the giantPleurodeles waltlgenome.</title>
        <authorList>
            <person name="Brown T."/>
            <person name="Elewa A."/>
            <person name="Iarovenko S."/>
            <person name="Subramanian E."/>
            <person name="Araus A.J."/>
            <person name="Petzold A."/>
            <person name="Susuki M."/>
            <person name="Suzuki K.-i.T."/>
            <person name="Hayashi T."/>
            <person name="Toyoda A."/>
            <person name="Oliveira C."/>
            <person name="Osipova E."/>
            <person name="Leigh N.D."/>
            <person name="Simon A."/>
            <person name="Yun M.H."/>
        </authorList>
    </citation>
    <scope>NUCLEOTIDE SEQUENCE</scope>
    <source>
        <strain evidence="6">20211129_DDA</strain>
        <tissue evidence="6">Liver</tissue>
    </source>
</reference>
<dbReference type="Pfam" id="PF04732">
    <property type="entry name" value="Filament_head"/>
    <property type="match status" value="1"/>
</dbReference>
<evidence type="ECO:0000256" key="4">
    <source>
        <dbReference type="SAM" id="MobiDB-lite"/>
    </source>
</evidence>
<dbReference type="PANTHER" id="PTHR45652">
    <property type="entry name" value="GLIAL FIBRILLARY ACIDIC PROTEIN"/>
    <property type="match status" value="1"/>
</dbReference>
<feature type="compositionally biased region" description="Low complexity" evidence="4">
    <location>
        <begin position="12"/>
        <end position="23"/>
    </location>
</feature>
<evidence type="ECO:0000313" key="7">
    <source>
        <dbReference type="Proteomes" id="UP001066276"/>
    </source>
</evidence>
<dbReference type="EMBL" id="JANPWB010000009">
    <property type="protein sequence ID" value="KAJ1151434.1"/>
    <property type="molecule type" value="Genomic_DNA"/>
</dbReference>
<dbReference type="Proteomes" id="UP001066276">
    <property type="component" value="Chromosome 5"/>
</dbReference>
<dbReference type="FunFam" id="1.20.5.170:FF:000002">
    <property type="entry name" value="Type I keratin KA11"/>
    <property type="match status" value="1"/>
</dbReference>
<dbReference type="Pfam" id="PF00038">
    <property type="entry name" value="Filament"/>
    <property type="match status" value="1"/>
</dbReference>
<dbReference type="Gene3D" id="1.20.5.1160">
    <property type="entry name" value="Vasodilator-stimulated phosphoprotein"/>
    <property type="match status" value="1"/>
</dbReference>
<dbReference type="Gene3D" id="1.20.5.500">
    <property type="entry name" value="Single helix bin"/>
    <property type="match status" value="1"/>
</dbReference>
<evidence type="ECO:0000256" key="1">
    <source>
        <dbReference type="ARBA" id="ARBA00022754"/>
    </source>
</evidence>
<dbReference type="AlphaFoldDB" id="A0AAV7RGK2"/>
<feature type="domain" description="IF rod" evidence="5">
    <location>
        <begin position="98"/>
        <end position="408"/>
    </location>
</feature>
<feature type="region of interest" description="Disordered" evidence="4">
    <location>
        <begin position="1"/>
        <end position="59"/>
    </location>
</feature>